<accession>A0A401JGE8</accession>
<dbReference type="RefSeq" id="WP_124705450.1">
    <property type="nucleotide sequence ID" value="NZ_BGOW01000024.1"/>
</dbReference>
<proteinExistence type="predicted"/>
<reference evidence="2 3" key="1">
    <citation type="journal article" date="2019" name="Front. Microbiol.">
        <title>Genomes of Neutrophilic Sulfur-Oxidizing Chemolithoautotrophs Representing 9 Proteobacterial Species From 8 Genera.</title>
        <authorList>
            <person name="Watanabe T."/>
            <person name="Kojima H."/>
            <person name="Umezawa K."/>
            <person name="Hori C."/>
            <person name="Takasuka T.E."/>
            <person name="Kato Y."/>
            <person name="Fukui M."/>
        </authorList>
    </citation>
    <scope>NUCLEOTIDE SEQUENCE [LARGE SCALE GENOMIC DNA]</scope>
    <source>
        <strain evidence="2 3">TTN</strain>
    </source>
</reference>
<dbReference type="AlphaFoldDB" id="A0A401JGE8"/>
<comment type="caution">
    <text evidence="2">The sequence shown here is derived from an EMBL/GenBank/DDBJ whole genome shotgun (WGS) entry which is preliminary data.</text>
</comment>
<feature type="transmembrane region" description="Helical" evidence="1">
    <location>
        <begin position="15"/>
        <end position="37"/>
    </location>
</feature>
<name>A0A401JGE8_9PROT</name>
<evidence type="ECO:0000313" key="3">
    <source>
        <dbReference type="Proteomes" id="UP000286806"/>
    </source>
</evidence>
<dbReference type="Proteomes" id="UP000286806">
    <property type="component" value="Unassembled WGS sequence"/>
</dbReference>
<dbReference type="OrthoDB" id="9096701at2"/>
<dbReference type="EMBL" id="BGOW01000024">
    <property type="protein sequence ID" value="GBL46663.1"/>
    <property type="molecule type" value="Genomic_DNA"/>
</dbReference>
<gene>
    <name evidence="2" type="ORF">SFMTTN_2487</name>
</gene>
<keyword evidence="1" id="KW-0472">Membrane</keyword>
<keyword evidence="3" id="KW-1185">Reference proteome</keyword>
<organism evidence="2 3">
    <name type="scientific">Sulfuriferula multivorans</name>
    <dbReference type="NCBI Taxonomy" id="1559896"/>
    <lineage>
        <taxon>Bacteria</taxon>
        <taxon>Pseudomonadati</taxon>
        <taxon>Pseudomonadota</taxon>
        <taxon>Betaproteobacteria</taxon>
        <taxon>Nitrosomonadales</taxon>
        <taxon>Sulfuricellaceae</taxon>
        <taxon>Sulfuriferula</taxon>
    </lineage>
</organism>
<evidence type="ECO:0000313" key="2">
    <source>
        <dbReference type="EMBL" id="GBL46663.1"/>
    </source>
</evidence>
<evidence type="ECO:0000256" key="1">
    <source>
        <dbReference type="SAM" id="Phobius"/>
    </source>
</evidence>
<keyword evidence="1 2" id="KW-0812">Transmembrane</keyword>
<keyword evidence="1" id="KW-1133">Transmembrane helix</keyword>
<sequence>MNALSSALRRLYDSLGWPGVAGILLLLLAAGMTVSMVQPRTAQLAELKRANLSLKTRIEQAARSGIPATASQDDLTRFYGFFAGAEATPWLDKLFAAAAAQDLVLTQGEYRMTPDRTGKLTRYQITLPVKGSYAQIRRFVAQTLTQVPVAALDDISFKRETIGAAQLEAHIKLTLFLSADRARVP</sequence>
<protein>
    <submittedName>
        <fullName evidence="2">Predicted secretion system X transmembrane protein 2</fullName>
    </submittedName>
</protein>